<gene>
    <name evidence="2" type="ordered locus">Exig_1179</name>
</gene>
<sequence length="336" mass="38046">MKLLPITLRMDNYGFLDKGGTWMKRLLLAATLTSLLAGCTDAPEAEKAEPQKLTFKQDHQTIQIIPLYDAYQSYVDATLKEPTENGALFEKHVLATKHKWIEKEKLTDTYTDRRILDIPTDNAEELNKTIVYLKKHQDAIQQQIKKSLQTSIDALPRTDKLTVFVAPYNVHNPAEIKRHGGVTGFASGTDMFTLYLAKGFSTDTLANAVAHEYHHTVAFKSNTHDSMFNGIMLEGEADMFAAQVYPKGKSEATEPLLDHTLENLLTQINNHNVDAYDLRYGNYDKDIPPLAQYTLGYMIMTDFLQKNPDLPVAKWTEMPTTDILEKTGYAKKLTIR</sequence>
<reference evidence="2 3" key="2">
    <citation type="journal article" date="2008" name="BMC Genomics">
        <title>Architecture of thermal adaptation in an Exiguobacterium sibiricum strain isolated from 3 million year old permafrost: a genome and transcriptome approach.</title>
        <authorList>
            <person name="Rodrigues D.F."/>
            <person name="Ivanova N."/>
            <person name="He Z."/>
            <person name="Huebner M."/>
            <person name="Zhou J."/>
            <person name="Tiedje J.M."/>
        </authorList>
    </citation>
    <scope>NUCLEOTIDE SEQUENCE [LARGE SCALE GENOMIC DNA]</scope>
    <source>
        <strain evidence="3">DSM 17290 / CIP 109462 / JCM 13490 / 255-15</strain>
    </source>
</reference>
<name>B1YEF6_EXIS2</name>
<feature type="domain" description="DUF2268" evidence="1">
    <location>
        <begin position="141"/>
        <end position="325"/>
    </location>
</feature>
<dbReference type="HOGENOM" id="CLU_859821_0_0_9"/>
<proteinExistence type="predicted"/>
<accession>B1YEF6</accession>
<dbReference type="eggNOG" id="COG5504">
    <property type="taxonomic scope" value="Bacteria"/>
</dbReference>
<dbReference type="KEGG" id="esi:Exig_1179"/>
<protein>
    <recommendedName>
        <fullName evidence="1">DUF2268 domain-containing protein</fullName>
    </recommendedName>
</protein>
<organism evidence="2 3">
    <name type="scientific">Exiguobacterium sibiricum (strain DSM 17290 / CCUG 55495 / CIP 109462 / JCM 13490 / 255-15)</name>
    <dbReference type="NCBI Taxonomy" id="262543"/>
    <lineage>
        <taxon>Bacteria</taxon>
        <taxon>Bacillati</taxon>
        <taxon>Bacillota</taxon>
        <taxon>Bacilli</taxon>
        <taxon>Bacillales</taxon>
        <taxon>Bacillales Family XII. Incertae Sedis</taxon>
        <taxon>Exiguobacterium</taxon>
    </lineage>
</organism>
<dbReference type="InterPro" id="IPR018728">
    <property type="entry name" value="DUF2268"/>
</dbReference>
<dbReference type="AlphaFoldDB" id="B1YEF6"/>
<dbReference type="Proteomes" id="UP000001681">
    <property type="component" value="Chromosome"/>
</dbReference>
<dbReference type="EMBL" id="CP001022">
    <property type="protein sequence ID" value="ACB60658.1"/>
    <property type="molecule type" value="Genomic_DNA"/>
</dbReference>
<evidence type="ECO:0000313" key="2">
    <source>
        <dbReference type="EMBL" id="ACB60658.1"/>
    </source>
</evidence>
<evidence type="ECO:0000313" key="3">
    <source>
        <dbReference type="Proteomes" id="UP000001681"/>
    </source>
</evidence>
<keyword evidence="3" id="KW-1185">Reference proteome</keyword>
<evidence type="ECO:0000259" key="1">
    <source>
        <dbReference type="Pfam" id="PF10026"/>
    </source>
</evidence>
<reference evidence="2 3" key="1">
    <citation type="journal article" date="2006" name="Extremophiles">
        <title>Characterization of Exiguobacterium isolates from the Siberian permafrost. Description of Exiguobacterium sibiricum sp. nov.</title>
        <authorList>
            <person name="Rodrigues D.F."/>
            <person name="Goris J."/>
            <person name="Vishnivetskaya T."/>
            <person name="Gilichinsky D."/>
            <person name="Thomashow M.F."/>
            <person name="Tiedje J.M."/>
        </authorList>
    </citation>
    <scope>NUCLEOTIDE SEQUENCE [LARGE SCALE GENOMIC DNA]</scope>
    <source>
        <strain evidence="3">DSM 17290 / CIP 109462 / JCM 13490 / 255-15</strain>
    </source>
</reference>
<dbReference type="OrthoDB" id="1437293at2"/>
<dbReference type="Pfam" id="PF10026">
    <property type="entry name" value="DUF2268"/>
    <property type="match status" value="1"/>
</dbReference>
<reference evidence="3" key="3">
    <citation type="submission" date="2008-04" db="EMBL/GenBank/DDBJ databases">
        <title>Complete sequence of chromosome of Exiguobacterium sibiricum 255-15.</title>
        <authorList>
            <consortium name="US DOE Joint Genome Institute"/>
            <person name="Copeland A."/>
            <person name="Lucas S."/>
            <person name="Lapidus A."/>
            <person name="Glavina del Rio T."/>
            <person name="Dalin E."/>
            <person name="Tice H."/>
            <person name="Bruce D."/>
            <person name="Goodwin L."/>
            <person name="Pitluck S."/>
            <person name="Kiss H."/>
            <person name="Chertkov O."/>
            <person name="Monk C."/>
            <person name="Brettin T."/>
            <person name="Detter J.C."/>
            <person name="Han C."/>
            <person name="Kuske C.R."/>
            <person name="Schmutz J."/>
            <person name="Larimer F."/>
            <person name="Land M."/>
            <person name="Hauser L."/>
            <person name="Kyrpides N."/>
            <person name="Mikhailova N."/>
            <person name="Vishnivetskaya T."/>
            <person name="Rodrigues D.F."/>
            <person name="Gilichinsky D."/>
            <person name="Tiedje J."/>
            <person name="Richardson P."/>
        </authorList>
    </citation>
    <scope>NUCLEOTIDE SEQUENCE [LARGE SCALE GENOMIC DNA]</scope>
    <source>
        <strain evidence="3">DSM 17290 / CIP 109462 / JCM 13490 / 255-15</strain>
    </source>
</reference>